<accession>A0ABM3FFI1</accession>
<evidence type="ECO:0000313" key="5">
    <source>
        <dbReference type="RefSeq" id="XP_046586776.1"/>
    </source>
</evidence>
<feature type="compositionally biased region" description="Basic residues" evidence="2">
    <location>
        <begin position="678"/>
        <end position="688"/>
    </location>
</feature>
<feature type="compositionally biased region" description="Polar residues" evidence="2">
    <location>
        <begin position="999"/>
        <end position="1012"/>
    </location>
</feature>
<feature type="coiled-coil region" evidence="1">
    <location>
        <begin position="899"/>
        <end position="986"/>
    </location>
</feature>
<sequence length="1082" mass="121527">MSSSAKGVTELFDLLESNKLGAVEEMKKVFHDHFLITKDNWLVNGLFDYYLSTNSLRAVEVLVGVREPHDKHLLDRLAEALTKHTSNGQNQRVQALTLLSHVVRRHPTWLYKLPNHCLFDRLLKLLKTDGEILPLLSALLLLVTLLPMLPAYLNPFLNDIFEVFARLASYHHQLSSQASLATSASPSVEMERDRLYIFHLQVGLESLFHRLYAMYPCNFLSFLRQHYMQRDSFATFSYTVNPMLDLVRMHPLLVTATKEIETSANRWKKMEHHDVVAECGRFALDKFREDVPINTGYQPLITHPIIEPPSHSHDLIDGVSSFGLKPVGEEGFWSPSMSIPPNSPPPHETRSTPSTPNNIRIGASPPEAAVEATPETTPVKDLRQQPARAPPTSSAVVRALGSFGNGLSNESRPSTPITVNPSTAGVMSSTPGTIDNISNNTNSHVVLSQKINKLFAERQTSQLSYSQTSVSQEFELNNSNLRSIRDTEVYLGQNGSSDDWQDDQENEKLAKQVLQIVGDSQKNIGSIEDIIKETSNTNSSFETAMANLSQKVQRLRFYSQCQAPLSHQISHYYNKVRRTTSCPEMNIQNDGILGSIKPFCAEENDHEKSTEEASTQTHDLVPYEHLLLGVVSSRVQESDLANKSNTESCISPNFMLERYIQACARITHSNHNKQTGTAKHKQHQKQKKKGAEDDPSVQAVSEDGVDYVIHINLDSGNQLLQLTQMQLQFERQRREVHAERNRRLLGKLRDTQALEEHNAALRDRLRILENETEDLRVELERTKKEARQAERRHAETHNQLQLQCAEEQQRSRELNELNGALKLELEEERAKVDQGLRELRATEAALFDAAHQLKGALKAANQGKLLKCALDTLQKRFLLLGEVQLKLQEQMVGPTPMARQEAAQIQRSYSEELSNLRRQLESRISLIEALRARLIELEGGEAQREALLTEQHQLLQEAKERHEAELEALESKYKAQRAINLHLEERVLELLGTLEDKSSTNACTTNTVSSASPKERSPPLSVSLASSSEGSLAFMQSGSGTGFMMSDCCDPAGEITNLQAIVDPGPSPSHESQTQQQQQPPA</sequence>
<keyword evidence="3" id="KW-0812">Transmembrane</keyword>
<feature type="compositionally biased region" description="Low complexity" evidence="2">
    <location>
        <begin position="1068"/>
        <end position="1082"/>
    </location>
</feature>
<feature type="compositionally biased region" description="Low complexity" evidence="2">
    <location>
        <begin position="1018"/>
        <end position="1029"/>
    </location>
</feature>
<dbReference type="InterPro" id="IPR007483">
    <property type="entry name" value="Hamartin"/>
</dbReference>
<feature type="region of interest" description="Disordered" evidence="2">
    <location>
        <begin position="1059"/>
        <end position="1082"/>
    </location>
</feature>
<dbReference type="RefSeq" id="XP_046586777.1">
    <property type="nucleotide sequence ID" value="XM_046730821.1"/>
</dbReference>
<dbReference type="InterPro" id="IPR016024">
    <property type="entry name" value="ARM-type_fold"/>
</dbReference>
<feature type="compositionally biased region" description="Polar residues" evidence="2">
    <location>
        <begin position="405"/>
        <end position="422"/>
    </location>
</feature>
<keyword evidence="3" id="KW-0472">Membrane</keyword>
<dbReference type="SUPFAM" id="SSF48371">
    <property type="entry name" value="ARM repeat"/>
    <property type="match status" value="1"/>
</dbReference>
<reference evidence="5 6" key="1">
    <citation type="submission" date="2025-05" db="UniProtKB">
        <authorList>
            <consortium name="RefSeq"/>
        </authorList>
    </citation>
    <scope>IDENTIFICATION</scope>
    <source>
        <tissue evidence="5 6">Thorax and Abdomen</tissue>
    </source>
</reference>
<dbReference type="Pfam" id="PF04388">
    <property type="entry name" value="Hamartin"/>
    <property type="match status" value="1"/>
</dbReference>
<dbReference type="Proteomes" id="UP000829291">
    <property type="component" value="Chromosome 2"/>
</dbReference>
<protein>
    <submittedName>
        <fullName evidence="5 6">Hamartin isoform X1</fullName>
    </submittedName>
</protein>
<feature type="region of interest" description="Disordered" evidence="2">
    <location>
        <begin position="333"/>
        <end position="394"/>
    </location>
</feature>
<dbReference type="RefSeq" id="XP_046586776.1">
    <property type="nucleotide sequence ID" value="XM_046730820.1"/>
</dbReference>
<dbReference type="GeneID" id="107224543"/>
<feature type="region of interest" description="Disordered" evidence="2">
    <location>
        <begin position="403"/>
        <end position="422"/>
    </location>
</feature>
<feature type="transmembrane region" description="Helical" evidence="3">
    <location>
        <begin position="132"/>
        <end position="153"/>
    </location>
</feature>
<name>A0ABM3FFI1_NEOLC</name>
<keyword evidence="1" id="KW-0175">Coiled coil</keyword>
<feature type="coiled-coil region" evidence="1">
    <location>
        <begin position="722"/>
        <end position="845"/>
    </location>
</feature>
<dbReference type="PANTHER" id="PTHR15154">
    <property type="entry name" value="HAMARTIN"/>
    <property type="match status" value="1"/>
</dbReference>
<dbReference type="PANTHER" id="PTHR15154:SF2">
    <property type="entry name" value="HAMARTIN"/>
    <property type="match status" value="1"/>
</dbReference>
<evidence type="ECO:0000256" key="3">
    <source>
        <dbReference type="SAM" id="Phobius"/>
    </source>
</evidence>
<proteinExistence type="predicted"/>
<evidence type="ECO:0000313" key="4">
    <source>
        <dbReference type="Proteomes" id="UP000829291"/>
    </source>
</evidence>
<gene>
    <name evidence="5 6" type="primary">LOC107224543</name>
</gene>
<feature type="region of interest" description="Disordered" evidence="2">
    <location>
        <begin position="670"/>
        <end position="698"/>
    </location>
</feature>
<evidence type="ECO:0000313" key="6">
    <source>
        <dbReference type="RefSeq" id="XP_046586777.1"/>
    </source>
</evidence>
<feature type="region of interest" description="Disordered" evidence="2">
    <location>
        <begin position="999"/>
        <end position="1029"/>
    </location>
</feature>
<evidence type="ECO:0000256" key="1">
    <source>
        <dbReference type="SAM" id="Coils"/>
    </source>
</evidence>
<keyword evidence="3" id="KW-1133">Transmembrane helix</keyword>
<organism evidence="4 5">
    <name type="scientific">Neodiprion lecontei</name>
    <name type="common">Redheaded pine sawfly</name>
    <dbReference type="NCBI Taxonomy" id="441921"/>
    <lineage>
        <taxon>Eukaryota</taxon>
        <taxon>Metazoa</taxon>
        <taxon>Ecdysozoa</taxon>
        <taxon>Arthropoda</taxon>
        <taxon>Hexapoda</taxon>
        <taxon>Insecta</taxon>
        <taxon>Pterygota</taxon>
        <taxon>Neoptera</taxon>
        <taxon>Endopterygota</taxon>
        <taxon>Hymenoptera</taxon>
        <taxon>Tenthredinoidea</taxon>
        <taxon>Diprionidae</taxon>
        <taxon>Diprioninae</taxon>
        <taxon>Neodiprion</taxon>
    </lineage>
</organism>
<keyword evidence="4" id="KW-1185">Reference proteome</keyword>
<evidence type="ECO:0000256" key="2">
    <source>
        <dbReference type="SAM" id="MobiDB-lite"/>
    </source>
</evidence>